<evidence type="ECO:0008006" key="4">
    <source>
        <dbReference type="Google" id="ProtNLM"/>
    </source>
</evidence>
<accession>F6GBV0</accession>
<evidence type="ECO:0000256" key="1">
    <source>
        <dbReference type="SAM" id="MobiDB-lite"/>
    </source>
</evidence>
<protein>
    <recommendedName>
        <fullName evidence="4">DUF883 domain-containing protein</fullName>
    </recommendedName>
</protein>
<evidence type="ECO:0000313" key="3">
    <source>
        <dbReference type="Proteomes" id="UP000007953"/>
    </source>
</evidence>
<evidence type="ECO:0000313" key="2">
    <source>
        <dbReference type="EMBL" id="AEG72306.1"/>
    </source>
</evidence>
<name>F6GBV0_RALS8</name>
<dbReference type="KEGG" id="rsn:RSPO_m01673"/>
<keyword evidence="2" id="KW-0614">Plasmid</keyword>
<reference evidence="2 3" key="1">
    <citation type="journal article" date="2011" name="J. Bacteriol.">
        <title>Complete genome sequence of the plant pathogen Ralstonia solanacearum strain Po82.</title>
        <authorList>
            <person name="Xu J."/>
            <person name="Zheng H.J."/>
            <person name="Liu L."/>
            <person name="Pan Z.C."/>
            <person name="Prior P."/>
            <person name="Tang B."/>
            <person name="Xu J.S."/>
            <person name="Zhang H."/>
            <person name="Tian Q."/>
            <person name="Zhang L.Q."/>
            <person name="Feng J."/>
        </authorList>
    </citation>
    <scope>NUCLEOTIDE SEQUENCE [LARGE SCALE GENOMIC DNA]</scope>
    <source>
        <strain evidence="3">Po82</strain>
    </source>
</reference>
<dbReference type="HOGENOM" id="CLU_2207910_0_0_4"/>
<gene>
    <name evidence="2" type="ordered locus">RSPO_m01673</name>
</gene>
<organism evidence="2 3">
    <name type="scientific">Ralstonia solanacearum (strain Po82)</name>
    <dbReference type="NCBI Taxonomy" id="1031711"/>
    <lineage>
        <taxon>Bacteria</taxon>
        <taxon>Pseudomonadati</taxon>
        <taxon>Pseudomonadota</taxon>
        <taxon>Betaproteobacteria</taxon>
        <taxon>Burkholderiales</taxon>
        <taxon>Burkholderiaceae</taxon>
        <taxon>Ralstonia</taxon>
        <taxon>Ralstonia solanacearum species complex</taxon>
    </lineage>
</organism>
<dbReference type="PATRIC" id="fig|1031711.3.peg.4837"/>
<dbReference type="AlphaFoldDB" id="F6GBV0"/>
<dbReference type="Proteomes" id="UP000007953">
    <property type="component" value="Plasmid megaplasmid"/>
</dbReference>
<dbReference type="EMBL" id="CP002820">
    <property type="protein sequence ID" value="AEG72306.1"/>
    <property type="molecule type" value="Genomic_DNA"/>
</dbReference>
<proteinExistence type="predicted"/>
<geneLocation type="plasmid" evidence="3"/>
<sequence length="106" mass="11290">MTGRIMTELNPSPPATSGQPLASPHPPHLRIAQTAQRAKDATADGIDRLAGVISTALEQFERRTEQLKTAHADASRQAAASMRESPALTIVLAVVAGVLLERLTRD</sequence>
<feature type="region of interest" description="Disordered" evidence="1">
    <location>
        <begin position="1"/>
        <end position="27"/>
    </location>
</feature>